<gene>
    <name evidence="3" type="ORF">FloV-SA2_00435</name>
</gene>
<evidence type="ECO:0000256" key="1">
    <source>
        <dbReference type="SAM" id="MobiDB-lite"/>
    </source>
</evidence>
<evidence type="ECO:0000313" key="3">
    <source>
        <dbReference type="EMBL" id="XDO02253.1"/>
    </source>
</evidence>
<feature type="compositionally biased region" description="Basic residues" evidence="1">
    <location>
        <begin position="153"/>
        <end position="163"/>
    </location>
</feature>
<protein>
    <recommendedName>
        <fullName evidence="2">DUF5824 domain-containing protein</fullName>
    </recommendedName>
</protein>
<dbReference type="Pfam" id="PF19141">
    <property type="entry name" value="DUF5824"/>
    <property type="match status" value="1"/>
</dbReference>
<feature type="compositionally biased region" description="Basic residues" evidence="1">
    <location>
        <begin position="171"/>
        <end position="183"/>
    </location>
</feature>
<reference evidence="3" key="1">
    <citation type="submission" date="2024-03" db="EMBL/GenBank/DDBJ databases">
        <title>Eukaryotic viruses encode the ribosomal protein eL40.</title>
        <authorList>
            <person name="Thomy J."/>
            <person name="Schvarcz C.R."/>
            <person name="McBeain K.A."/>
            <person name="Edwards K.F."/>
            <person name="Steward G.F."/>
        </authorList>
    </citation>
    <scope>NUCLEOTIDE SEQUENCE</scope>
    <source>
        <strain evidence="3">FloV-SA2</strain>
    </source>
</reference>
<feature type="compositionally biased region" description="Basic residues" evidence="1">
    <location>
        <begin position="34"/>
        <end position="45"/>
    </location>
</feature>
<dbReference type="InterPro" id="IPR043862">
    <property type="entry name" value="DUF5824"/>
</dbReference>
<proteinExistence type="predicted"/>
<organism evidence="3">
    <name type="scientific">Florenciella sp. virus SA2</name>
    <dbReference type="NCBI Taxonomy" id="3240092"/>
    <lineage>
        <taxon>Viruses</taxon>
    </lineage>
</organism>
<dbReference type="EMBL" id="PP542043">
    <property type="protein sequence ID" value="XDO02253.1"/>
    <property type="molecule type" value="Genomic_DNA"/>
</dbReference>
<evidence type="ECO:0000259" key="2">
    <source>
        <dbReference type="Pfam" id="PF19141"/>
    </source>
</evidence>
<sequence>MPGSTKKYPSRYIPKQLTKKDKKKQAREIEKSKKMYKNKKYHTRKKIDSFKNKQSPHITKAQEIYKVDVIKPSKELSEKTKCSKEGLDKIFRKGQGAYFSSGSRPNQTPHSWAYARLASAITGGKAAAVDYKIIKGECSENSKVVKLAEKSMKKYKKGRKKVPKTSVNISYKKKKKNKTKNKK</sequence>
<name>A0AB39JFP5_9VIRU</name>
<accession>A0AB39JFP5</accession>
<feature type="domain" description="DUF5824" evidence="2">
    <location>
        <begin position="24"/>
        <end position="128"/>
    </location>
</feature>
<feature type="region of interest" description="Disordered" evidence="1">
    <location>
        <begin position="1"/>
        <end position="55"/>
    </location>
</feature>
<feature type="region of interest" description="Disordered" evidence="1">
    <location>
        <begin position="153"/>
        <end position="183"/>
    </location>
</feature>